<dbReference type="STRING" id="204669.Acid345_0744"/>
<dbReference type="KEGG" id="aba:Acid345_0744"/>
<keyword evidence="4 6" id="KW-0697">Rotamase</keyword>
<dbReference type="InterPro" id="IPR027304">
    <property type="entry name" value="Trigger_fact/SurA_dom_sf"/>
</dbReference>
<evidence type="ECO:0000313" key="11">
    <source>
        <dbReference type="Proteomes" id="UP000002432"/>
    </source>
</evidence>
<dbReference type="Pfam" id="PF13145">
    <property type="entry name" value="Rotamase_2"/>
    <property type="match status" value="1"/>
</dbReference>
<dbReference type="Proteomes" id="UP000002432">
    <property type="component" value="Chromosome"/>
</dbReference>
<organism evidence="10 11">
    <name type="scientific">Koribacter versatilis (strain Ellin345)</name>
    <dbReference type="NCBI Taxonomy" id="204669"/>
    <lineage>
        <taxon>Bacteria</taxon>
        <taxon>Pseudomonadati</taxon>
        <taxon>Acidobacteriota</taxon>
        <taxon>Terriglobia</taxon>
        <taxon>Terriglobales</taxon>
        <taxon>Candidatus Korobacteraceae</taxon>
        <taxon>Candidatus Korobacter</taxon>
    </lineage>
</organism>
<dbReference type="EMBL" id="CP000360">
    <property type="protein sequence ID" value="ABF39749.1"/>
    <property type="molecule type" value="Genomic_DNA"/>
</dbReference>
<dbReference type="Gene3D" id="1.10.4030.10">
    <property type="entry name" value="Porin chaperone SurA, peptide-binding domain"/>
    <property type="match status" value="1"/>
</dbReference>
<evidence type="ECO:0000313" key="10">
    <source>
        <dbReference type="EMBL" id="ABF39749.1"/>
    </source>
</evidence>
<gene>
    <name evidence="10" type="ordered locus">Acid345_0744</name>
</gene>
<feature type="chain" id="PRO_5007923083" description="peptidylprolyl isomerase" evidence="8">
    <location>
        <begin position="21"/>
        <end position="343"/>
    </location>
</feature>
<dbReference type="PANTHER" id="PTHR47245">
    <property type="entry name" value="PEPTIDYLPROLYL ISOMERASE"/>
    <property type="match status" value="1"/>
</dbReference>
<keyword evidence="11" id="KW-1185">Reference proteome</keyword>
<sequence length="343" mass="38441">MKYAVQSAALVLISVSAAFAQMASHAPTAVAKERTATTSVPAARPVDETKPVARVNGTVLTERDLLREMYTIFPYAAQHNGVPKKMEPEMRKGALQMIVFEELVYQEAVRRKITFDPSIISKGEAEMRKQFPSQQEFDAWIVAQFGSRQAMHEKMRRTMLVQILLKKEVNDKSVVTDAQAKAFYEANSKQFDRPETFSIQTISIIPPQGANPEVKKEADKRAHDAFKAAKATKTYEEFGLLAEKVSDDDWHVKMGDRKAIDRASLPPDVVKAALVMKPGEVSDLIQIGPNYTMFRLNAHTPAGRTPFGEVKAKLQEDMKKAKTEQLRGSFDKQLRQSAKVEEL</sequence>
<feature type="region of interest" description="Disordered" evidence="7">
    <location>
        <begin position="319"/>
        <end position="343"/>
    </location>
</feature>
<evidence type="ECO:0000256" key="6">
    <source>
        <dbReference type="PROSITE-ProRule" id="PRU00278"/>
    </source>
</evidence>
<evidence type="ECO:0000256" key="4">
    <source>
        <dbReference type="ARBA" id="ARBA00023110"/>
    </source>
</evidence>
<dbReference type="GO" id="GO:0003755">
    <property type="term" value="F:peptidyl-prolyl cis-trans isomerase activity"/>
    <property type="evidence" value="ECO:0007669"/>
    <property type="project" value="UniProtKB-KW"/>
</dbReference>
<dbReference type="EnsemblBacteria" id="ABF39749">
    <property type="protein sequence ID" value="ABF39749"/>
    <property type="gene ID" value="Acid345_0744"/>
</dbReference>
<dbReference type="InterPro" id="IPR000297">
    <property type="entry name" value="PPIase_PpiC"/>
</dbReference>
<evidence type="ECO:0000256" key="1">
    <source>
        <dbReference type="ARBA" id="ARBA00000971"/>
    </source>
</evidence>
<keyword evidence="5 6" id="KW-0413">Isomerase</keyword>
<evidence type="ECO:0000256" key="5">
    <source>
        <dbReference type="ARBA" id="ARBA00023235"/>
    </source>
</evidence>
<dbReference type="OrthoDB" id="14196at2"/>
<dbReference type="PANTHER" id="PTHR47245:SF1">
    <property type="entry name" value="FOLDASE PROTEIN PRSA"/>
    <property type="match status" value="1"/>
</dbReference>
<dbReference type="PROSITE" id="PS50198">
    <property type="entry name" value="PPIC_PPIASE_2"/>
    <property type="match status" value="1"/>
</dbReference>
<dbReference type="AlphaFoldDB" id="Q1ITQ1"/>
<name>Q1ITQ1_KORVE</name>
<protein>
    <recommendedName>
        <fullName evidence="2">peptidylprolyl isomerase</fullName>
        <ecNumber evidence="2">5.2.1.8</ecNumber>
    </recommendedName>
</protein>
<evidence type="ECO:0000256" key="8">
    <source>
        <dbReference type="SAM" id="SignalP"/>
    </source>
</evidence>
<dbReference type="EC" id="5.2.1.8" evidence="2"/>
<evidence type="ECO:0000256" key="2">
    <source>
        <dbReference type="ARBA" id="ARBA00013194"/>
    </source>
</evidence>
<accession>Q1ITQ1</accession>
<dbReference type="InterPro" id="IPR046357">
    <property type="entry name" value="PPIase_dom_sf"/>
</dbReference>
<proteinExistence type="predicted"/>
<evidence type="ECO:0000259" key="9">
    <source>
        <dbReference type="PROSITE" id="PS50198"/>
    </source>
</evidence>
<reference evidence="10 11" key="1">
    <citation type="journal article" date="2009" name="Appl. Environ. Microbiol.">
        <title>Three genomes from the phylum Acidobacteria provide insight into the lifestyles of these microorganisms in soils.</title>
        <authorList>
            <person name="Ward N.L."/>
            <person name="Challacombe J.F."/>
            <person name="Janssen P.H."/>
            <person name="Henrissat B."/>
            <person name="Coutinho P.M."/>
            <person name="Wu M."/>
            <person name="Xie G."/>
            <person name="Haft D.H."/>
            <person name="Sait M."/>
            <person name="Badger J."/>
            <person name="Barabote R.D."/>
            <person name="Bradley B."/>
            <person name="Brettin T.S."/>
            <person name="Brinkac L.M."/>
            <person name="Bruce D."/>
            <person name="Creasy T."/>
            <person name="Daugherty S.C."/>
            <person name="Davidsen T.M."/>
            <person name="DeBoy R.T."/>
            <person name="Detter J.C."/>
            <person name="Dodson R.J."/>
            <person name="Durkin A.S."/>
            <person name="Ganapathy A."/>
            <person name="Gwinn-Giglio M."/>
            <person name="Han C.S."/>
            <person name="Khouri H."/>
            <person name="Kiss H."/>
            <person name="Kothari S.P."/>
            <person name="Madupu R."/>
            <person name="Nelson K.E."/>
            <person name="Nelson W.C."/>
            <person name="Paulsen I."/>
            <person name="Penn K."/>
            <person name="Ren Q."/>
            <person name="Rosovitz M.J."/>
            <person name="Selengut J.D."/>
            <person name="Shrivastava S."/>
            <person name="Sullivan S.A."/>
            <person name="Tapia R."/>
            <person name="Thompson L.S."/>
            <person name="Watkins K.L."/>
            <person name="Yang Q."/>
            <person name="Yu C."/>
            <person name="Zafar N."/>
            <person name="Zhou L."/>
            <person name="Kuske C.R."/>
        </authorList>
    </citation>
    <scope>NUCLEOTIDE SEQUENCE [LARGE SCALE GENOMIC DNA]</scope>
    <source>
        <strain evidence="10 11">Ellin345</strain>
    </source>
</reference>
<dbReference type="eggNOG" id="COG0760">
    <property type="taxonomic scope" value="Bacteria"/>
</dbReference>
<feature type="domain" description="PpiC" evidence="9">
    <location>
        <begin position="194"/>
        <end position="298"/>
    </location>
</feature>
<feature type="signal peptide" evidence="8">
    <location>
        <begin position="1"/>
        <end position="20"/>
    </location>
</feature>
<dbReference type="RefSeq" id="WP_011521551.1">
    <property type="nucleotide sequence ID" value="NC_008009.1"/>
</dbReference>
<keyword evidence="3 8" id="KW-0732">Signal</keyword>
<dbReference type="Gene3D" id="3.10.50.40">
    <property type="match status" value="1"/>
</dbReference>
<evidence type="ECO:0000256" key="3">
    <source>
        <dbReference type="ARBA" id="ARBA00022729"/>
    </source>
</evidence>
<comment type="catalytic activity">
    <reaction evidence="1">
        <text>[protein]-peptidylproline (omega=180) = [protein]-peptidylproline (omega=0)</text>
        <dbReference type="Rhea" id="RHEA:16237"/>
        <dbReference type="Rhea" id="RHEA-COMP:10747"/>
        <dbReference type="Rhea" id="RHEA-COMP:10748"/>
        <dbReference type="ChEBI" id="CHEBI:83833"/>
        <dbReference type="ChEBI" id="CHEBI:83834"/>
        <dbReference type="EC" id="5.2.1.8"/>
    </reaction>
</comment>
<dbReference type="SUPFAM" id="SSF54534">
    <property type="entry name" value="FKBP-like"/>
    <property type="match status" value="1"/>
</dbReference>
<evidence type="ECO:0000256" key="7">
    <source>
        <dbReference type="SAM" id="MobiDB-lite"/>
    </source>
</evidence>
<dbReference type="InterPro" id="IPR050245">
    <property type="entry name" value="PrsA_foldase"/>
</dbReference>
<dbReference type="SUPFAM" id="SSF109998">
    <property type="entry name" value="Triger factor/SurA peptide-binding domain-like"/>
    <property type="match status" value="1"/>
</dbReference>
<dbReference type="HOGENOM" id="CLU_034646_5_3_0"/>